<dbReference type="InterPro" id="IPR010998">
    <property type="entry name" value="Integrase_recombinase_N"/>
</dbReference>
<dbReference type="Gene3D" id="1.10.150.130">
    <property type="match status" value="1"/>
</dbReference>
<dbReference type="GO" id="GO:0005737">
    <property type="term" value="C:cytoplasm"/>
    <property type="evidence" value="ECO:0007669"/>
    <property type="project" value="UniProtKB-SubCell"/>
</dbReference>
<dbReference type="PANTHER" id="PTHR30349">
    <property type="entry name" value="PHAGE INTEGRASE-RELATED"/>
    <property type="match status" value="1"/>
</dbReference>
<gene>
    <name evidence="10" type="primary">xerC</name>
    <name evidence="14" type="ORF">AWM68_05640</name>
</gene>
<comment type="subunit">
    <text evidence="10">Forms a cyclic heterotetrameric complex composed of two molecules of XerC and two molecules of XerD.</text>
</comment>
<evidence type="ECO:0000256" key="5">
    <source>
        <dbReference type="ARBA" id="ARBA00022829"/>
    </source>
</evidence>
<evidence type="ECO:0000313" key="14">
    <source>
        <dbReference type="EMBL" id="KZE66446.1"/>
    </source>
</evidence>
<sequence length="302" mass="34923">MRSEERQHVVDFLNYLMIEKNCSPYTIEHYEKDIQDFTSFLKQQAIEGFAAVSYVLVRQYLVTLHEKKYARNTVARKISAMRSLYRFLNREKIVEEHNPFAMASLPKRAKMLPQFLYEKELERLFNVSDVTTPMGQRNQAILELLYGTGIRVSECCKMQLKDLDLSVEVALVKGKGKKERYVPIGSFARGALERYMNDGRKQLLEKSENKSDSLFLNYKGEPLSTRSVRNILNKLIEESSLTIHISPHVLRHTFATHMLNEGADLRAVQELLGHSNLSSTQVYTHVSKSHLKKIYNNAHPRA</sequence>
<evidence type="ECO:0000256" key="11">
    <source>
        <dbReference type="NCBIfam" id="TIGR02224"/>
    </source>
</evidence>
<protein>
    <recommendedName>
        <fullName evidence="10 11">Tyrosine recombinase XerC</fullName>
    </recommendedName>
</protein>
<keyword evidence="7 10" id="KW-0238">DNA-binding</keyword>
<evidence type="ECO:0000256" key="8">
    <source>
        <dbReference type="ARBA" id="ARBA00023172"/>
    </source>
</evidence>
<organism evidence="14 15">
    <name type="scientific">Fictibacillus phosphorivorans</name>
    <dbReference type="NCBI Taxonomy" id="1221500"/>
    <lineage>
        <taxon>Bacteria</taxon>
        <taxon>Bacillati</taxon>
        <taxon>Bacillota</taxon>
        <taxon>Bacilli</taxon>
        <taxon>Bacillales</taxon>
        <taxon>Fictibacillaceae</taxon>
        <taxon>Fictibacillus</taxon>
    </lineage>
</organism>
<keyword evidence="9 10" id="KW-0131">Cell cycle</keyword>
<evidence type="ECO:0000313" key="15">
    <source>
        <dbReference type="Proteomes" id="UP000076567"/>
    </source>
</evidence>
<evidence type="ECO:0000259" key="12">
    <source>
        <dbReference type="PROSITE" id="PS51898"/>
    </source>
</evidence>
<dbReference type="CDD" id="cd00798">
    <property type="entry name" value="INT_XerDC_C"/>
    <property type="match status" value="1"/>
</dbReference>
<dbReference type="PROSITE" id="PS51898">
    <property type="entry name" value="TYR_RECOMBINASE"/>
    <property type="match status" value="1"/>
</dbReference>
<dbReference type="GO" id="GO:0009037">
    <property type="term" value="F:tyrosine-based site-specific recombinase activity"/>
    <property type="evidence" value="ECO:0007669"/>
    <property type="project" value="UniProtKB-UniRule"/>
</dbReference>
<dbReference type="Proteomes" id="UP000076567">
    <property type="component" value="Unassembled WGS sequence"/>
</dbReference>
<evidence type="ECO:0000256" key="6">
    <source>
        <dbReference type="ARBA" id="ARBA00022908"/>
    </source>
</evidence>
<feature type="active site" evidence="10">
    <location>
        <position position="175"/>
    </location>
</feature>
<dbReference type="Pfam" id="PF02899">
    <property type="entry name" value="Phage_int_SAM_1"/>
    <property type="match status" value="1"/>
</dbReference>
<keyword evidence="5 10" id="KW-0159">Chromosome partition</keyword>
<evidence type="ECO:0000256" key="4">
    <source>
        <dbReference type="ARBA" id="ARBA00022618"/>
    </source>
</evidence>
<dbReference type="PANTHER" id="PTHR30349:SF77">
    <property type="entry name" value="TYROSINE RECOMBINASE XERC"/>
    <property type="match status" value="1"/>
</dbReference>
<reference evidence="15" key="1">
    <citation type="submission" date="2016-01" db="EMBL/GenBank/DDBJ databases">
        <title>Draft genome of Chromobacterium sp. F49.</title>
        <authorList>
            <person name="Hong K.W."/>
        </authorList>
    </citation>
    <scope>NUCLEOTIDE SEQUENCE [LARGE SCALE GENOMIC DNA]</scope>
    <source>
        <strain evidence="15">P7IIIA</strain>
    </source>
</reference>
<dbReference type="Pfam" id="PF00589">
    <property type="entry name" value="Phage_integrase"/>
    <property type="match status" value="1"/>
</dbReference>
<dbReference type="GO" id="GO:0007059">
    <property type="term" value="P:chromosome segregation"/>
    <property type="evidence" value="ECO:0007669"/>
    <property type="project" value="UniProtKB-UniRule"/>
</dbReference>
<comment type="function">
    <text evidence="10">Site-specific tyrosine recombinase, which acts by catalyzing the cutting and rejoining of the recombining DNA molecules. The XerC-XerD complex is essential to convert dimers of the bacterial chromosome into monomers to permit their segregation at cell division. It also contributes to the segregational stability of plasmids.</text>
</comment>
<dbReference type="OrthoDB" id="9801717at2"/>
<dbReference type="InterPro" id="IPR004107">
    <property type="entry name" value="Integrase_SAM-like_N"/>
</dbReference>
<feature type="domain" description="Core-binding (CB)" evidence="13">
    <location>
        <begin position="3"/>
        <end position="89"/>
    </location>
</feature>
<dbReference type="RefSeq" id="WP_066242421.1">
    <property type="nucleotide sequence ID" value="NZ_LRFC01000023.1"/>
</dbReference>
<comment type="subcellular location">
    <subcellularLocation>
        <location evidence="1 10">Cytoplasm</location>
    </subcellularLocation>
</comment>
<evidence type="ECO:0000256" key="7">
    <source>
        <dbReference type="ARBA" id="ARBA00023125"/>
    </source>
</evidence>
<feature type="active site" description="O-(3'-phospho-DNA)-tyrosine intermediate" evidence="10">
    <location>
        <position position="283"/>
    </location>
</feature>
<feature type="domain" description="Tyr recombinase" evidence="12">
    <location>
        <begin position="111"/>
        <end position="296"/>
    </location>
</feature>
<feature type="active site" evidence="10">
    <location>
        <position position="151"/>
    </location>
</feature>
<keyword evidence="15" id="KW-1185">Reference proteome</keyword>
<comment type="caution">
    <text evidence="14">The sequence shown here is derived from an EMBL/GenBank/DDBJ whole genome shotgun (WGS) entry which is preliminary data.</text>
</comment>
<evidence type="ECO:0000256" key="3">
    <source>
        <dbReference type="ARBA" id="ARBA00022490"/>
    </source>
</evidence>
<keyword evidence="8 10" id="KW-0233">DNA recombination</keyword>
<dbReference type="InterPro" id="IPR002104">
    <property type="entry name" value="Integrase_catalytic"/>
</dbReference>
<dbReference type="InterPro" id="IPR011931">
    <property type="entry name" value="Recomb_XerC"/>
</dbReference>
<dbReference type="HAMAP" id="MF_01808">
    <property type="entry name" value="Recomb_XerC_XerD"/>
    <property type="match status" value="1"/>
</dbReference>
<dbReference type="InterPro" id="IPR050090">
    <property type="entry name" value="Tyrosine_recombinase_XerCD"/>
</dbReference>
<dbReference type="InterPro" id="IPR011010">
    <property type="entry name" value="DNA_brk_join_enz"/>
</dbReference>
<feature type="active site" evidence="10">
    <location>
        <position position="274"/>
    </location>
</feature>
<dbReference type="NCBIfam" id="NF001399">
    <property type="entry name" value="PRK00283.1"/>
    <property type="match status" value="1"/>
</dbReference>
<evidence type="ECO:0000256" key="2">
    <source>
        <dbReference type="ARBA" id="ARBA00006657"/>
    </source>
</evidence>
<comment type="similarity">
    <text evidence="2 10">Belongs to the 'phage' integrase family. XerC subfamily.</text>
</comment>
<feature type="active site" evidence="10">
    <location>
        <position position="248"/>
    </location>
</feature>
<dbReference type="InterPro" id="IPR023009">
    <property type="entry name" value="Tyrosine_recombinase_XerC/XerD"/>
</dbReference>
<keyword evidence="6 10" id="KW-0229">DNA integration</keyword>
<dbReference type="SUPFAM" id="SSF56349">
    <property type="entry name" value="DNA breaking-rejoining enzymes"/>
    <property type="match status" value="1"/>
</dbReference>
<keyword evidence="4 10" id="KW-0132">Cell division</keyword>
<evidence type="ECO:0000256" key="1">
    <source>
        <dbReference type="ARBA" id="ARBA00004496"/>
    </source>
</evidence>
<feature type="active site" evidence="10">
    <location>
        <position position="251"/>
    </location>
</feature>
<evidence type="ECO:0000256" key="9">
    <source>
        <dbReference type="ARBA" id="ARBA00023306"/>
    </source>
</evidence>
<dbReference type="Gene3D" id="1.10.443.10">
    <property type="entry name" value="Intergrase catalytic core"/>
    <property type="match status" value="1"/>
</dbReference>
<accession>A0A163RAH7</accession>
<dbReference type="EMBL" id="LRFC01000023">
    <property type="protein sequence ID" value="KZE66446.1"/>
    <property type="molecule type" value="Genomic_DNA"/>
</dbReference>
<dbReference type="GO" id="GO:0051301">
    <property type="term" value="P:cell division"/>
    <property type="evidence" value="ECO:0007669"/>
    <property type="project" value="UniProtKB-UniRule"/>
</dbReference>
<dbReference type="NCBIfam" id="TIGR02224">
    <property type="entry name" value="recomb_XerC"/>
    <property type="match status" value="1"/>
</dbReference>
<name>A0A163RAH7_9BACL</name>
<dbReference type="PROSITE" id="PS51900">
    <property type="entry name" value="CB"/>
    <property type="match status" value="1"/>
</dbReference>
<dbReference type="NCBIfam" id="NF040815">
    <property type="entry name" value="recomb_XerA_Arch"/>
    <property type="match status" value="1"/>
</dbReference>
<dbReference type="InterPro" id="IPR044068">
    <property type="entry name" value="CB"/>
</dbReference>
<dbReference type="GO" id="GO:0003677">
    <property type="term" value="F:DNA binding"/>
    <property type="evidence" value="ECO:0007669"/>
    <property type="project" value="UniProtKB-UniRule"/>
</dbReference>
<evidence type="ECO:0000259" key="13">
    <source>
        <dbReference type="PROSITE" id="PS51900"/>
    </source>
</evidence>
<dbReference type="AlphaFoldDB" id="A0A163RAH7"/>
<proteinExistence type="inferred from homology"/>
<evidence type="ECO:0000256" key="10">
    <source>
        <dbReference type="HAMAP-Rule" id="MF_01808"/>
    </source>
</evidence>
<keyword evidence="3 10" id="KW-0963">Cytoplasm</keyword>
<dbReference type="InterPro" id="IPR013762">
    <property type="entry name" value="Integrase-like_cat_sf"/>
</dbReference>
<dbReference type="GO" id="GO:0006313">
    <property type="term" value="P:DNA transposition"/>
    <property type="evidence" value="ECO:0007669"/>
    <property type="project" value="UniProtKB-UniRule"/>
</dbReference>